<proteinExistence type="predicted"/>
<dbReference type="OrthoDB" id="201798at2157"/>
<dbReference type="PANTHER" id="PTHR46361:SF3">
    <property type="entry name" value="ELECTRON CARRIER_ PROTEIN DISULFIDE OXIDOREDUCTASE"/>
    <property type="match status" value="1"/>
</dbReference>
<dbReference type="STRING" id="660518.SAMN05216218_107215"/>
<accession>A0A1G7MCC8</accession>
<name>A0A1G7MCC8_9EURY</name>
<reference evidence="3" key="1">
    <citation type="submission" date="2016-10" db="EMBL/GenBank/DDBJ databases">
        <authorList>
            <person name="Varghese N."/>
            <person name="Submissions S."/>
        </authorList>
    </citation>
    <scope>NUCLEOTIDE SEQUENCE [LARGE SCALE GENOMIC DNA]</scope>
    <source>
        <strain evidence="3">IBRC-M 10760</strain>
    </source>
</reference>
<organism evidence="2 3">
    <name type="scientific">Halorientalis regularis</name>
    <dbReference type="NCBI Taxonomy" id="660518"/>
    <lineage>
        <taxon>Archaea</taxon>
        <taxon>Methanobacteriati</taxon>
        <taxon>Methanobacteriota</taxon>
        <taxon>Stenosarchaea group</taxon>
        <taxon>Halobacteria</taxon>
        <taxon>Halobacteriales</taxon>
        <taxon>Haloarculaceae</taxon>
        <taxon>Halorientalis</taxon>
    </lineage>
</organism>
<dbReference type="Proteomes" id="UP000199076">
    <property type="component" value="Unassembled WGS sequence"/>
</dbReference>
<evidence type="ECO:0000313" key="2">
    <source>
        <dbReference type="EMBL" id="SDF59393.1"/>
    </source>
</evidence>
<dbReference type="AlphaFoldDB" id="A0A1G7MCC8"/>
<dbReference type="InterPro" id="IPR006869">
    <property type="entry name" value="DUF547"/>
</dbReference>
<feature type="domain" description="DUF547" evidence="1">
    <location>
        <begin position="65"/>
        <end position="187"/>
    </location>
</feature>
<dbReference type="EMBL" id="FNBK01000007">
    <property type="protein sequence ID" value="SDF59393.1"/>
    <property type="molecule type" value="Genomic_DNA"/>
</dbReference>
<evidence type="ECO:0000313" key="3">
    <source>
        <dbReference type="Proteomes" id="UP000199076"/>
    </source>
</evidence>
<evidence type="ECO:0000259" key="1">
    <source>
        <dbReference type="Pfam" id="PF04784"/>
    </source>
</evidence>
<keyword evidence="3" id="KW-1185">Reference proteome</keyword>
<dbReference type="RefSeq" id="WP_092691937.1">
    <property type="nucleotide sequence ID" value="NZ_FNBK01000007.1"/>
</dbReference>
<dbReference type="PANTHER" id="PTHR46361">
    <property type="entry name" value="ELECTRON CARRIER/ PROTEIN DISULFIDE OXIDOREDUCTASE"/>
    <property type="match status" value="1"/>
</dbReference>
<protein>
    <recommendedName>
        <fullName evidence="1">DUF547 domain-containing protein</fullName>
    </recommendedName>
</protein>
<sequence length="253" mass="28225">MSDGATPLGEKTTVRETTPDLAPTDCARKLLAAVRADDSPDPYLERLAAYDEAALEPLRSDPDLALAFWSNCYNAGTQLLLSRRPELYESPLRFFRFFRATAVTVAGTDLSLDAIEHGIVRGSRTKYGLGYLPRLLAGRFERRYRLADPDPRVHFALNCGAASCPAIRAYEADRIDEQLDRATRAYLDATVDHDPEAGVVTVPKLFRWYRGDFGGGSGIRDLLREYGAIPDDASPRLRHRDWDWSRAAGKFAD</sequence>
<dbReference type="Pfam" id="PF04784">
    <property type="entry name" value="DUF547"/>
    <property type="match status" value="1"/>
</dbReference>
<gene>
    <name evidence="2" type="ORF">SAMN05216218_107215</name>
</gene>